<dbReference type="PRINTS" id="PR00992">
    <property type="entry name" value="ALARACEMASE"/>
</dbReference>
<organism evidence="5">
    <name type="scientific">marine sediment metagenome</name>
    <dbReference type="NCBI Taxonomy" id="412755"/>
    <lineage>
        <taxon>unclassified sequences</taxon>
        <taxon>metagenomes</taxon>
        <taxon>ecological metagenomes</taxon>
    </lineage>
</organism>
<dbReference type="PANTHER" id="PTHR30511:SF0">
    <property type="entry name" value="ALANINE RACEMASE, CATABOLIC-RELATED"/>
    <property type="match status" value="1"/>
</dbReference>
<evidence type="ECO:0000256" key="3">
    <source>
        <dbReference type="ARBA" id="ARBA00023235"/>
    </source>
</evidence>
<dbReference type="EMBL" id="BARS01036108">
    <property type="protein sequence ID" value="GAG25997.1"/>
    <property type="molecule type" value="Genomic_DNA"/>
</dbReference>
<evidence type="ECO:0000259" key="4">
    <source>
        <dbReference type="SMART" id="SM01005"/>
    </source>
</evidence>
<dbReference type="Gene3D" id="3.20.20.10">
    <property type="entry name" value="Alanine racemase"/>
    <property type="match status" value="1"/>
</dbReference>
<proteinExistence type="predicted"/>
<dbReference type="Pfam" id="PF00842">
    <property type="entry name" value="Ala_racemase_C"/>
    <property type="match status" value="1"/>
</dbReference>
<name>X0WS34_9ZZZZ</name>
<dbReference type="InterPro" id="IPR001608">
    <property type="entry name" value="Ala_racemase_N"/>
</dbReference>
<dbReference type="GO" id="GO:0030632">
    <property type="term" value="P:D-alanine biosynthetic process"/>
    <property type="evidence" value="ECO:0007669"/>
    <property type="project" value="TreeGrafter"/>
</dbReference>
<feature type="non-terminal residue" evidence="5">
    <location>
        <position position="1"/>
    </location>
</feature>
<feature type="domain" description="Alanine racemase C-terminal" evidence="4">
    <location>
        <begin position="115"/>
        <end position="243"/>
    </location>
</feature>
<accession>X0WS34</accession>
<dbReference type="SMART" id="SM01005">
    <property type="entry name" value="Ala_racemase_C"/>
    <property type="match status" value="1"/>
</dbReference>
<sequence length="244" mass="27536">KIDTGMGRIGVWHEKAVNFIRDVKKDDDIEVEGVYTHFSIAGRDKFFTQYQIDAFNKILSCLEKLKIEIPLKHAANSIACVDWKKSHLNMVRPGIIIYGIHPKRSFPRRIDLKPAFSLKTKIVFIKNTPPGRSISYGRTYITQSHTKIATLPIGYADGYGRILSNKAEVLVKGHRAPVVGKVTMDQTMIDVGHIKNVKVGDEVVLIGKQKTEEIRLEKLARLAGTIPYEIVTGITSRVPRLYKK</sequence>
<dbReference type="FunFam" id="2.40.37.10:FF:000006">
    <property type="entry name" value="Alanine racemase"/>
    <property type="match status" value="1"/>
</dbReference>
<dbReference type="SUPFAM" id="SSF50621">
    <property type="entry name" value="Alanine racemase C-terminal domain-like"/>
    <property type="match status" value="1"/>
</dbReference>
<keyword evidence="2" id="KW-0663">Pyridoxal phosphate</keyword>
<dbReference type="GO" id="GO:0009252">
    <property type="term" value="P:peptidoglycan biosynthetic process"/>
    <property type="evidence" value="ECO:0007669"/>
    <property type="project" value="TreeGrafter"/>
</dbReference>
<evidence type="ECO:0000313" key="5">
    <source>
        <dbReference type="EMBL" id="GAG25997.1"/>
    </source>
</evidence>
<gene>
    <name evidence="5" type="ORF">S01H1_55538</name>
</gene>
<dbReference type="InterPro" id="IPR011079">
    <property type="entry name" value="Ala_racemase_C"/>
</dbReference>
<dbReference type="InterPro" id="IPR000821">
    <property type="entry name" value="Ala_racemase"/>
</dbReference>
<keyword evidence="3" id="KW-0413">Isomerase</keyword>
<dbReference type="Gene3D" id="2.40.37.10">
    <property type="entry name" value="Lyase, Ornithine Decarboxylase, Chain A, domain 1"/>
    <property type="match status" value="1"/>
</dbReference>
<dbReference type="AlphaFoldDB" id="X0WS34"/>
<comment type="caution">
    <text evidence="5">The sequence shown here is derived from an EMBL/GenBank/DDBJ whole genome shotgun (WGS) entry which is preliminary data.</text>
</comment>
<dbReference type="InterPro" id="IPR029066">
    <property type="entry name" value="PLP-binding_barrel"/>
</dbReference>
<reference evidence="5" key="1">
    <citation type="journal article" date="2014" name="Front. Microbiol.">
        <title>High frequency of phylogenetically diverse reductive dehalogenase-homologous genes in deep subseafloor sedimentary metagenomes.</title>
        <authorList>
            <person name="Kawai M."/>
            <person name="Futagami T."/>
            <person name="Toyoda A."/>
            <person name="Takaki Y."/>
            <person name="Nishi S."/>
            <person name="Hori S."/>
            <person name="Arai W."/>
            <person name="Tsubouchi T."/>
            <person name="Morono Y."/>
            <person name="Uchiyama I."/>
            <person name="Ito T."/>
            <person name="Fujiyama A."/>
            <person name="Inagaki F."/>
            <person name="Takami H."/>
        </authorList>
    </citation>
    <scope>NUCLEOTIDE SEQUENCE</scope>
    <source>
        <strain evidence="5">Expedition CK06-06</strain>
    </source>
</reference>
<dbReference type="CDD" id="cd00430">
    <property type="entry name" value="PLPDE_III_AR"/>
    <property type="match status" value="1"/>
</dbReference>
<dbReference type="Pfam" id="PF01168">
    <property type="entry name" value="Ala_racemase_N"/>
    <property type="match status" value="1"/>
</dbReference>
<dbReference type="NCBIfam" id="TIGR00492">
    <property type="entry name" value="alr"/>
    <property type="match status" value="1"/>
</dbReference>
<comment type="cofactor">
    <cofactor evidence="1">
        <name>pyridoxal 5'-phosphate</name>
        <dbReference type="ChEBI" id="CHEBI:597326"/>
    </cofactor>
</comment>
<evidence type="ECO:0000256" key="2">
    <source>
        <dbReference type="ARBA" id="ARBA00022898"/>
    </source>
</evidence>
<dbReference type="PANTHER" id="PTHR30511">
    <property type="entry name" value="ALANINE RACEMASE"/>
    <property type="match status" value="1"/>
</dbReference>
<dbReference type="GO" id="GO:0008784">
    <property type="term" value="F:alanine racemase activity"/>
    <property type="evidence" value="ECO:0007669"/>
    <property type="project" value="InterPro"/>
</dbReference>
<evidence type="ECO:0000256" key="1">
    <source>
        <dbReference type="ARBA" id="ARBA00001933"/>
    </source>
</evidence>
<dbReference type="GO" id="GO:0005829">
    <property type="term" value="C:cytosol"/>
    <property type="evidence" value="ECO:0007669"/>
    <property type="project" value="TreeGrafter"/>
</dbReference>
<dbReference type="SUPFAM" id="SSF51419">
    <property type="entry name" value="PLP-binding barrel"/>
    <property type="match status" value="1"/>
</dbReference>
<protein>
    <recommendedName>
        <fullName evidence="4">Alanine racemase C-terminal domain-containing protein</fullName>
    </recommendedName>
</protein>
<dbReference type="GO" id="GO:0030170">
    <property type="term" value="F:pyridoxal phosphate binding"/>
    <property type="evidence" value="ECO:0007669"/>
    <property type="project" value="TreeGrafter"/>
</dbReference>
<dbReference type="InterPro" id="IPR009006">
    <property type="entry name" value="Ala_racemase/Decarboxylase_C"/>
</dbReference>